<evidence type="ECO:0000256" key="2">
    <source>
        <dbReference type="SAM" id="MobiDB-lite"/>
    </source>
</evidence>
<dbReference type="RefSeq" id="XP_006683305.1">
    <property type="nucleotide sequence ID" value="XM_006683242.1"/>
</dbReference>
<dbReference type="HOGENOM" id="CLU_054779_0_1_1"/>
<keyword evidence="3" id="KW-0732">Signal</keyword>
<keyword evidence="5" id="KW-1185">Reference proteome</keyword>
<dbReference type="GeneID" id="18239791"/>
<evidence type="ECO:0000313" key="4">
    <source>
        <dbReference type="EMBL" id="EGF76069.1"/>
    </source>
</evidence>
<sequence length="247" mass="27950">MKLAVTVLASILFACSVTTATPVNPSLTTSAESSTSAVTPNAQATSLFDLSQPSLEVMNLLEEYAQSKEDYKEAEKVYDLVHSTKSDRKQLVKQLREEYQELLDKYQEGDGSKYKDESEKLEKEEDILIDLLQRRAGAAYFSLYERLSNIKLQLVKYLFGKNWIHRPVNDYFNLIESDPKFTKIIDSFHISISSQQSISQQASTSGTRSSSQHHESPSSSNEIPTVELTETFSNIQEAVFTFFSQLF</sequence>
<dbReference type="InParanoid" id="F4PFC5"/>
<accession>F4PFC5</accession>
<feature type="signal peptide" evidence="3">
    <location>
        <begin position="1"/>
        <end position="20"/>
    </location>
</feature>
<reference evidence="4 5" key="1">
    <citation type="submission" date="2009-12" db="EMBL/GenBank/DDBJ databases">
        <title>The draft genome of Batrachochytrium dendrobatidis.</title>
        <authorList>
            <consortium name="US DOE Joint Genome Institute (JGI-PGF)"/>
            <person name="Kuo A."/>
            <person name="Salamov A."/>
            <person name="Schmutz J."/>
            <person name="Lucas S."/>
            <person name="Pitluck S."/>
            <person name="Rosenblum E."/>
            <person name="Stajich J."/>
            <person name="Eisen M."/>
            <person name="Grigoriev I.V."/>
        </authorList>
    </citation>
    <scope>NUCLEOTIDE SEQUENCE [LARGE SCALE GENOMIC DNA]</scope>
    <source>
        <strain evidence="5">JAM81 / FGSC 10211</strain>
    </source>
</reference>
<dbReference type="AlphaFoldDB" id="F4PFC5"/>
<keyword evidence="1" id="KW-0175">Coiled coil</keyword>
<feature type="region of interest" description="Disordered" evidence="2">
    <location>
        <begin position="199"/>
        <end position="223"/>
    </location>
</feature>
<dbReference type="EMBL" id="GL882922">
    <property type="protein sequence ID" value="EGF76069.1"/>
    <property type="molecule type" value="Genomic_DNA"/>
</dbReference>
<feature type="coiled-coil region" evidence="1">
    <location>
        <begin position="57"/>
        <end position="134"/>
    </location>
</feature>
<dbReference type="PROSITE" id="PS51257">
    <property type="entry name" value="PROKAR_LIPOPROTEIN"/>
    <property type="match status" value="1"/>
</dbReference>
<protein>
    <submittedName>
        <fullName evidence="4">Uncharacterized protein</fullName>
    </submittedName>
</protein>
<organism evidence="4 5">
    <name type="scientific">Batrachochytrium dendrobatidis (strain JAM81 / FGSC 10211)</name>
    <name type="common">Frog chytrid fungus</name>
    <dbReference type="NCBI Taxonomy" id="684364"/>
    <lineage>
        <taxon>Eukaryota</taxon>
        <taxon>Fungi</taxon>
        <taxon>Fungi incertae sedis</taxon>
        <taxon>Chytridiomycota</taxon>
        <taxon>Chytridiomycota incertae sedis</taxon>
        <taxon>Chytridiomycetes</taxon>
        <taxon>Rhizophydiales</taxon>
        <taxon>Rhizophydiales incertae sedis</taxon>
        <taxon>Batrachochytrium</taxon>
    </lineage>
</organism>
<proteinExistence type="predicted"/>
<evidence type="ECO:0000313" key="5">
    <source>
        <dbReference type="Proteomes" id="UP000007241"/>
    </source>
</evidence>
<dbReference type="Proteomes" id="UP000007241">
    <property type="component" value="Unassembled WGS sequence"/>
</dbReference>
<evidence type="ECO:0000256" key="1">
    <source>
        <dbReference type="SAM" id="Coils"/>
    </source>
</evidence>
<gene>
    <name evidence="4" type="ORF">BATDEDRAFT_28846</name>
</gene>
<evidence type="ECO:0000256" key="3">
    <source>
        <dbReference type="SAM" id="SignalP"/>
    </source>
</evidence>
<name>F4PFC5_BATDJ</name>
<feature type="chain" id="PRO_5003315158" evidence="3">
    <location>
        <begin position="21"/>
        <end position="247"/>
    </location>
</feature>